<dbReference type="EMBL" id="JAUIZM010000011">
    <property type="protein sequence ID" value="KAK1358103.1"/>
    <property type="molecule type" value="Genomic_DNA"/>
</dbReference>
<accession>A0AAD8H0G7</accession>
<comment type="caution">
    <text evidence="2">The sequence shown here is derived from an EMBL/GenBank/DDBJ whole genome shotgun (WGS) entry which is preliminary data.</text>
</comment>
<evidence type="ECO:0000256" key="1">
    <source>
        <dbReference type="SAM" id="MobiDB-lite"/>
    </source>
</evidence>
<feature type="region of interest" description="Disordered" evidence="1">
    <location>
        <begin position="314"/>
        <end position="341"/>
    </location>
</feature>
<protein>
    <submittedName>
        <fullName evidence="2">Uncharacterized protein</fullName>
    </submittedName>
</protein>
<reference evidence="2" key="1">
    <citation type="submission" date="2023-02" db="EMBL/GenBank/DDBJ databases">
        <title>Genome of toxic invasive species Heracleum sosnowskyi carries increased number of genes despite the absence of recent whole-genome duplications.</title>
        <authorList>
            <person name="Schelkunov M."/>
            <person name="Shtratnikova V."/>
            <person name="Makarenko M."/>
            <person name="Klepikova A."/>
            <person name="Omelchenko D."/>
            <person name="Novikova G."/>
            <person name="Obukhova E."/>
            <person name="Bogdanov V."/>
            <person name="Penin A."/>
            <person name="Logacheva M."/>
        </authorList>
    </citation>
    <scope>NUCLEOTIDE SEQUENCE</scope>
    <source>
        <strain evidence="2">Hsosn_3</strain>
        <tissue evidence="2">Leaf</tissue>
    </source>
</reference>
<sequence length="341" mass="37985">MELFLCGFTIKFGYLKLTFFLGIGDKDQIRIDSWRPLQLVPTLPSPVMFLTRNVTRSSVTNLFLECAHEQQNDFSVAAEEEPEEITLEATHHGPITSKPTLFTEIRHTVCPYLPQTAVVQDDLSSFMVQQCSGAIRVQPIREVVLTHIGCLYLGRFYDDIGIVLDNFPFTYQGICMRVARLSTGIADGNGSDYLSDLSQLLVLTTLSARFPGFCSSVQRALASDLVSYEKPDIGLLRLVNNLGKVSSYIRVELVGVELDAQVKRAMPVIDAGDYVSTESLICVTRSSVTNLFLECAHEQQNDFSVAAEEEPEELELGASSAITNENKKEEINKERKQEISL</sequence>
<gene>
    <name evidence="2" type="ORF">POM88_051359</name>
</gene>
<proteinExistence type="predicted"/>
<name>A0AAD8H0G7_9APIA</name>
<dbReference type="Gene3D" id="3.40.630.50">
    <property type="entry name" value="AF0625-like"/>
    <property type="match status" value="1"/>
</dbReference>
<dbReference type="SUPFAM" id="SSF142535">
    <property type="entry name" value="AF0625-like"/>
    <property type="match status" value="1"/>
</dbReference>
<keyword evidence="3" id="KW-1185">Reference proteome</keyword>
<organism evidence="2 3">
    <name type="scientific">Heracleum sosnowskyi</name>
    <dbReference type="NCBI Taxonomy" id="360622"/>
    <lineage>
        <taxon>Eukaryota</taxon>
        <taxon>Viridiplantae</taxon>
        <taxon>Streptophyta</taxon>
        <taxon>Embryophyta</taxon>
        <taxon>Tracheophyta</taxon>
        <taxon>Spermatophyta</taxon>
        <taxon>Magnoliopsida</taxon>
        <taxon>eudicotyledons</taxon>
        <taxon>Gunneridae</taxon>
        <taxon>Pentapetalae</taxon>
        <taxon>asterids</taxon>
        <taxon>campanulids</taxon>
        <taxon>Apiales</taxon>
        <taxon>Apiaceae</taxon>
        <taxon>Apioideae</taxon>
        <taxon>apioid superclade</taxon>
        <taxon>Tordylieae</taxon>
        <taxon>Tordyliinae</taxon>
        <taxon>Heracleum</taxon>
    </lineage>
</organism>
<evidence type="ECO:0000313" key="3">
    <source>
        <dbReference type="Proteomes" id="UP001237642"/>
    </source>
</evidence>
<dbReference type="Proteomes" id="UP001237642">
    <property type="component" value="Unassembled WGS sequence"/>
</dbReference>
<dbReference type="AlphaFoldDB" id="A0AAD8H0G7"/>
<evidence type="ECO:0000313" key="2">
    <source>
        <dbReference type="EMBL" id="KAK1358103.1"/>
    </source>
</evidence>
<feature type="compositionally biased region" description="Basic and acidic residues" evidence="1">
    <location>
        <begin position="325"/>
        <end position="341"/>
    </location>
</feature>
<reference evidence="2" key="2">
    <citation type="submission" date="2023-05" db="EMBL/GenBank/DDBJ databases">
        <authorList>
            <person name="Schelkunov M.I."/>
        </authorList>
    </citation>
    <scope>NUCLEOTIDE SEQUENCE</scope>
    <source>
        <strain evidence="2">Hsosn_3</strain>
        <tissue evidence="2">Leaf</tissue>
    </source>
</reference>